<dbReference type="PROSITE" id="PS50850">
    <property type="entry name" value="MFS"/>
    <property type="match status" value="1"/>
</dbReference>
<feature type="transmembrane region" description="Helical" evidence="7">
    <location>
        <begin position="370"/>
        <end position="389"/>
    </location>
</feature>
<dbReference type="PANTHER" id="PTHR43129">
    <property type="entry name" value="FOSMIDOMYCIN RESISTANCE PROTEIN"/>
    <property type="match status" value="1"/>
</dbReference>
<feature type="transmembrane region" description="Helical" evidence="7">
    <location>
        <begin position="129"/>
        <end position="147"/>
    </location>
</feature>
<comment type="caution">
    <text evidence="9">The sequence shown here is derived from an EMBL/GenBank/DDBJ whole genome shotgun (WGS) entry which is preliminary data.</text>
</comment>
<dbReference type="Gene3D" id="1.20.1250.20">
    <property type="entry name" value="MFS general substrate transporter like domains"/>
    <property type="match status" value="2"/>
</dbReference>
<feature type="transmembrane region" description="Helical" evidence="7">
    <location>
        <begin position="195"/>
        <end position="218"/>
    </location>
</feature>
<evidence type="ECO:0000256" key="6">
    <source>
        <dbReference type="SAM" id="MobiDB-lite"/>
    </source>
</evidence>
<feature type="transmembrane region" description="Helical" evidence="7">
    <location>
        <begin position="284"/>
        <end position="302"/>
    </location>
</feature>
<dbReference type="PANTHER" id="PTHR43129:SF1">
    <property type="entry name" value="FOSMIDOMYCIN RESISTANCE PROTEIN"/>
    <property type="match status" value="1"/>
</dbReference>
<dbReference type="Proteomes" id="UP000605427">
    <property type="component" value="Unassembled WGS sequence"/>
</dbReference>
<dbReference type="RefSeq" id="WP_172242566.1">
    <property type="nucleotide sequence ID" value="NZ_BMDD01000002.1"/>
</dbReference>
<accession>A0ABQ1ZR07</accession>
<feature type="transmembrane region" description="Helical" evidence="7">
    <location>
        <begin position="395"/>
        <end position="418"/>
    </location>
</feature>
<feature type="compositionally biased region" description="Basic and acidic residues" evidence="6">
    <location>
        <begin position="7"/>
        <end position="22"/>
    </location>
</feature>
<keyword evidence="3 7" id="KW-0812">Transmembrane</keyword>
<feature type="transmembrane region" description="Helical" evidence="7">
    <location>
        <begin position="314"/>
        <end position="332"/>
    </location>
</feature>
<keyword evidence="10" id="KW-1185">Reference proteome</keyword>
<feature type="transmembrane region" description="Helical" evidence="7">
    <location>
        <begin position="39"/>
        <end position="60"/>
    </location>
</feature>
<keyword evidence="4 7" id="KW-1133">Transmembrane helix</keyword>
<gene>
    <name evidence="9" type="primary">yfnC</name>
    <name evidence="9" type="ORF">GCM10007362_18440</name>
</gene>
<dbReference type="InterPro" id="IPR036259">
    <property type="entry name" value="MFS_trans_sf"/>
</dbReference>
<evidence type="ECO:0000256" key="1">
    <source>
        <dbReference type="ARBA" id="ARBA00004651"/>
    </source>
</evidence>
<dbReference type="InterPro" id="IPR011701">
    <property type="entry name" value="MFS"/>
</dbReference>
<feature type="domain" description="Major facilitator superfamily (MFS) profile" evidence="8">
    <location>
        <begin position="42"/>
        <end position="423"/>
    </location>
</feature>
<dbReference type="EMBL" id="BMDD01000002">
    <property type="protein sequence ID" value="GGH76341.1"/>
    <property type="molecule type" value="Genomic_DNA"/>
</dbReference>
<dbReference type="Pfam" id="PF07690">
    <property type="entry name" value="MFS_1"/>
    <property type="match status" value="1"/>
</dbReference>
<protein>
    <submittedName>
        <fullName evidence="9">MFS-type transporter YfnC</fullName>
    </submittedName>
</protein>
<dbReference type="SUPFAM" id="SSF103473">
    <property type="entry name" value="MFS general substrate transporter"/>
    <property type="match status" value="1"/>
</dbReference>
<evidence type="ECO:0000259" key="8">
    <source>
        <dbReference type="PROSITE" id="PS50850"/>
    </source>
</evidence>
<dbReference type="InterPro" id="IPR020846">
    <property type="entry name" value="MFS_dom"/>
</dbReference>
<dbReference type="CDD" id="cd17478">
    <property type="entry name" value="MFS_FsR"/>
    <property type="match status" value="1"/>
</dbReference>
<keyword evidence="2" id="KW-0813">Transport</keyword>
<evidence type="ECO:0000313" key="9">
    <source>
        <dbReference type="EMBL" id="GGH76341.1"/>
    </source>
</evidence>
<evidence type="ECO:0000256" key="4">
    <source>
        <dbReference type="ARBA" id="ARBA00022989"/>
    </source>
</evidence>
<evidence type="ECO:0000256" key="5">
    <source>
        <dbReference type="ARBA" id="ARBA00023136"/>
    </source>
</evidence>
<name>A0ABQ1ZR07_9BACL</name>
<evidence type="ECO:0000256" key="2">
    <source>
        <dbReference type="ARBA" id="ARBA00022448"/>
    </source>
</evidence>
<organism evidence="9 10">
    <name type="scientific">Saccharibacillus endophyticus</name>
    <dbReference type="NCBI Taxonomy" id="2060666"/>
    <lineage>
        <taxon>Bacteria</taxon>
        <taxon>Bacillati</taxon>
        <taxon>Bacillota</taxon>
        <taxon>Bacilli</taxon>
        <taxon>Bacillales</taxon>
        <taxon>Paenibacillaceae</taxon>
        <taxon>Saccharibacillus</taxon>
    </lineage>
</organism>
<feature type="region of interest" description="Disordered" evidence="6">
    <location>
        <begin position="1"/>
        <end position="34"/>
    </location>
</feature>
<feature type="transmembrane region" description="Helical" evidence="7">
    <location>
        <begin position="80"/>
        <end position="100"/>
    </location>
</feature>
<proteinExistence type="predicted"/>
<evidence type="ECO:0000256" key="3">
    <source>
        <dbReference type="ARBA" id="ARBA00022692"/>
    </source>
</evidence>
<evidence type="ECO:0000313" key="10">
    <source>
        <dbReference type="Proteomes" id="UP000605427"/>
    </source>
</evidence>
<feature type="transmembrane region" description="Helical" evidence="7">
    <location>
        <begin position="338"/>
        <end position="358"/>
    </location>
</feature>
<sequence>MLVKNGAKAERIDPDASDRSASKESSAPGASDGRSRNTVYGVLFAISLVHLFNDSMQSVIPAIMPILQDSMQLSYGQLGWILFAINFTASIMQPVIGLFADKRPTPALLPMAMASTLTGMLLLAYAPNYAGVIIAVIFVGLGSAAFHPEGSRVSHMAAGPRRGLAQSIFQVGGNAGQSLAPLLTRMIFIPLGQFGAIWFTGLAALGIVVQIFIARWYGRTLKVAAQTKKTVVKKAMDPAIRKKVASAMTVLLLFVFVRSWYVTSVGSYYAFYLRDVFAVSIADAQIYVFLFLAAGAVGTFFGGPLADRIGKRNVLFGSMIVAAPLTLALPYADLTWTGILLALIGFALLSSFSVSVVYAQMLIPGRVGAVSGLVTGLAFGMGGLGGLVLGNWMDVAGVATVMQFCSYLPLLGVLTFLLPSDAKLNGWAKENGAEV</sequence>
<keyword evidence="5 7" id="KW-0472">Membrane</keyword>
<reference evidence="10" key="1">
    <citation type="journal article" date="2019" name="Int. J. Syst. Evol. Microbiol.">
        <title>The Global Catalogue of Microorganisms (GCM) 10K type strain sequencing project: providing services to taxonomists for standard genome sequencing and annotation.</title>
        <authorList>
            <consortium name="The Broad Institute Genomics Platform"/>
            <consortium name="The Broad Institute Genome Sequencing Center for Infectious Disease"/>
            <person name="Wu L."/>
            <person name="Ma J."/>
        </authorList>
    </citation>
    <scope>NUCLEOTIDE SEQUENCE [LARGE SCALE GENOMIC DNA]</scope>
    <source>
        <strain evidence="10">CCM 8702</strain>
    </source>
</reference>
<feature type="transmembrane region" description="Helical" evidence="7">
    <location>
        <begin position="250"/>
        <end position="272"/>
    </location>
</feature>
<comment type="subcellular location">
    <subcellularLocation>
        <location evidence="1">Cell membrane</location>
        <topology evidence="1">Multi-pass membrane protein</topology>
    </subcellularLocation>
</comment>
<evidence type="ECO:0000256" key="7">
    <source>
        <dbReference type="SAM" id="Phobius"/>
    </source>
</evidence>